<dbReference type="SUPFAM" id="SSF53850">
    <property type="entry name" value="Periplasmic binding protein-like II"/>
    <property type="match status" value="1"/>
</dbReference>
<evidence type="ECO:0000313" key="1">
    <source>
        <dbReference type="EMBL" id="TCO06830.1"/>
    </source>
</evidence>
<dbReference type="EMBL" id="SLWK01000012">
    <property type="protein sequence ID" value="TCO06830.1"/>
    <property type="molecule type" value="Genomic_DNA"/>
</dbReference>
<evidence type="ECO:0008006" key="3">
    <source>
        <dbReference type="Google" id="ProtNLM"/>
    </source>
</evidence>
<dbReference type="Proteomes" id="UP000295221">
    <property type="component" value="Unassembled WGS sequence"/>
</dbReference>
<dbReference type="PROSITE" id="PS51257">
    <property type="entry name" value="PROKAR_LIPOPROTEIN"/>
    <property type="match status" value="1"/>
</dbReference>
<protein>
    <recommendedName>
        <fullName evidence="3">Extracellular solute-binding protein (Family 3)</fullName>
    </recommendedName>
</protein>
<sequence>MKPSILILATSLILTVACNFKSETQISTIENYKITDTMTIDLWSGNRTTSRQTYERDVLFAILTATREEFGIWKIVETTKDYTEIEESNIFDEFKHDLTVTVAGNVKFENREKIVIHKPIMKGLLGFRVLIINEEDQTTFSEASNARNLKNLRHGIPLTWADAELFRSNGFSVVEEGDFDGLFDDLKSRKFDYTAFGANEVNDVFQERAAKTSGLKIEDNIIIYYPFPLLFYINPNNKLLAERVKRGLEIISENGTLNLIFEKHYSEILSSINFTSRVVFELENPKLPTELKDFKSDLLPLYNGH</sequence>
<evidence type="ECO:0000313" key="2">
    <source>
        <dbReference type="Proteomes" id="UP000295221"/>
    </source>
</evidence>
<dbReference type="AlphaFoldDB" id="A0A4R2GFN8"/>
<name>A0A4R2GFN8_9BACT</name>
<proteinExistence type="predicted"/>
<reference evidence="1 2" key="1">
    <citation type="submission" date="2019-03" db="EMBL/GenBank/DDBJ databases">
        <title>Genomic Encyclopedia of Type Strains, Phase IV (KMG-IV): sequencing the most valuable type-strain genomes for metagenomic binning, comparative biology and taxonomic classification.</title>
        <authorList>
            <person name="Goeker M."/>
        </authorList>
    </citation>
    <scope>NUCLEOTIDE SEQUENCE [LARGE SCALE GENOMIC DNA]</scope>
    <source>
        <strain evidence="1 2">DSM 24179</strain>
    </source>
</reference>
<comment type="caution">
    <text evidence="1">The sequence shown here is derived from an EMBL/GenBank/DDBJ whole genome shotgun (WGS) entry which is preliminary data.</text>
</comment>
<keyword evidence="2" id="KW-1185">Reference proteome</keyword>
<accession>A0A4R2GFN8</accession>
<organism evidence="1 2">
    <name type="scientific">Natronoflexus pectinivorans</name>
    <dbReference type="NCBI Taxonomy" id="682526"/>
    <lineage>
        <taxon>Bacteria</taxon>
        <taxon>Pseudomonadati</taxon>
        <taxon>Bacteroidota</taxon>
        <taxon>Bacteroidia</taxon>
        <taxon>Marinilabiliales</taxon>
        <taxon>Marinilabiliaceae</taxon>
        <taxon>Natronoflexus</taxon>
    </lineage>
</organism>
<dbReference type="Gene3D" id="3.40.190.10">
    <property type="entry name" value="Periplasmic binding protein-like II"/>
    <property type="match status" value="1"/>
</dbReference>
<gene>
    <name evidence="1" type="ORF">EV194_11253</name>
</gene>